<organism evidence="2 3">
    <name type="scientific">Vogesella facilis</name>
    <dbReference type="NCBI Taxonomy" id="1655232"/>
    <lineage>
        <taxon>Bacteria</taxon>
        <taxon>Pseudomonadati</taxon>
        <taxon>Pseudomonadota</taxon>
        <taxon>Betaproteobacteria</taxon>
        <taxon>Neisseriales</taxon>
        <taxon>Chromobacteriaceae</taxon>
        <taxon>Vogesella</taxon>
    </lineage>
</organism>
<protein>
    <submittedName>
        <fullName evidence="2">Uncharacterized protein</fullName>
    </submittedName>
</protein>
<proteinExistence type="predicted"/>
<comment type="caution">
    <text evidence="2">The sequence shown here is derived from an EMBL/GenBank/DDBJ whole genome shotgun (WGS) entry which is preliminary data.</text>
</comment>
<dbReference type="RefSeq" id="WP_386092549.1">
    <property type="nucleotide sequence ID" value="NZ_JBHRXN010000031.1"/>
</dbReference>
<evidence type="ECO:0000256" key="1">
    <source>
        <dbReference type="SAM" id="SignalP"/>
    </source>
</evidence>
<dbReference type="EMBL" id="JBHRXN010000031">
    <property type="protein sequence ID" value="MFC3533109.1"/>
    <property type="molecule type" value="Genomic_DNA"/>
</dbReference>
<accession>A0ABV7RFR8</accession>
<reference evidence="3" key="1">
    <citation type="journal article" date="2019" name="Int. J. Syst. Evol. Microbiol.">
        <title>The Global Catalogue of Microorganisms (GCM) 10K type strain sequencing project: providing services to taxonomists for standard genome sequencing and annotation.</title>
        <authorList>
            <consortium name="The Broad Institute Genomics Platform"/>
            <consortium name="The Broad Institute Genome Sequencing Center for Infectious Disease"/>
            <person name="Wu L."/>
            <person name="Ma J."/>
        </authorList>
    </citation>
    <scope>NUCLEOTIDE SEQUENCE [LARGE SCALE GENOMIC DNA]</scope>
    <source>
        <strain evidence="3">KCTC 42742</strain>
    </source>
</reference>
<feature type="chain" id="PRO_5045887975" evidence="1">
    <location>
        <begin position="20"/>
        <end position="172"/>
    </location>
</feature>
<feature type="signal peptide" evidence="1">
    <location>
        <begin position="1"/>
        <end position="19"/>
    </location>
</feature>
<keyword evidence="3" id="KW-1185">Reference proteome</keyword>
<gene>
    <name evidence="2" type="ORF">ACFOLG_13070</name>
</gene>
<evidence type="ECO:0000313" key="3">
    <source>
        <dbReference type="Proteomes" id="UP001595741"/>
    </source>
</evidence>
<name>A0ABV7RFR8_9NEIS</name>
<sequence length="172" mass="19345">MRCYRLLPVLLLLASAAYAAPYRNPDLGVSFELPAGWKVRPDSQGGIRVLPPQVEDRERSGVSVRLWRERLRGKEPMARLADSYRKPQGERESAGKVQLQRTTGRLVLEYREGEYVQNSLWIVRNHLRVVQQDGRNALLADCAANASEFHRYRKAFAALCLGATVLRGGKGA</sequence>
<dbReference type="Proteomes" id="UP001595741">
    <property type="component" value="Unassembled WGS sequence"/>
</dbReference>
<evidence type="ECO:0000313" key="2">
    <source>
        <dbReference type="EMBL" id="MFC3533109.1"/>
    </source>
</evidence>
<keyword evidence="1" id="KW-0732">Signal</keyword>